<evidence type="ECO:0000256" key="5">
    <source>
        <dbReference type="ARBA" id="ARBA00022842"/>
    </source>
</evidence>
<keyword evidence="3 7" id="KW-0547">Nucleotide-binding</keyword>
<comment type="catalytic activity">
    <reaction evidence="7">
        <text>ITP + H2O = IMP + diphosphate + H(+)</text>
        <dbReference type="Rhea" id="RHEA:29399"/>
        <dbReference type="ChEBI" id="CHEBI:15377"/>
        <dbReference type="ChEBI" id="CHEBI:15378"/>
        <dbReference type="ChEBI" id="CHEBI:33019"/>
        <dbReference type="ChEBI" id="CHEBI:58053"/>
        <dbReference type="ChEBI" id="CHEBI:61402"/>
        <dbReference type="EC" id="3.6.1.66"/>
    </reaction>
</comment>
<dbReference type="InterPro" id="IPR029001">
    <property type="entry name" value="ITPase-like_fam"/>
</dbReference>
<dbReference type="InterPro" id="IPR020922">
    <property type="entry name" value="dITP/XTP_pyrophosphatase"/>
</dbReference>
<feature type="binding site" evidence="7">
    <location>
        <position position="70"/>
    </location>
    <ligand>
        <name>Mg(2+)</name>
        <dbReference type="ChEBI" id="CHEBI:18420"/>
    </ligand>
</feature>
<dbReference type="PANTHER" id="PTHR11067:SF9">
    <property type="entry name" value="INOSINE TRIPHOSPHATE PYROPHOSPHATASE"/>
    <property type="match status" value="1"/>
</dbReference>
<feature type="binding site" evidence="7">
    <location>
        <position position="41"/>
    </location>
    <ligand>
        <name>Mg(2+)</name>
        <dbReference type="ChEBI" id="CHEBI:18420"/>
    </ligand>
</feature>
<dbReference type="PANTHER" id="PTHR11067">
    <property type="entry name" value="INOSINE TRIPHOSPHATE PYROPHOSPHATASE/HAM1 PROTEIN"/>
    <property type="match status" value="1"/>
</dbReference>
<feature type="active site" description="Proton acceptor" evidence="7">
    <location>
        <position position="70"/>
    </location>
</feature>
<feature type="binding site" evidence="7">
    <location>
        <position position="176"/>
    </location>
    <ligand>
        <name>substrate</name>
    </ligand>
</feature>
<evidence type="ECO:0000256" key="2">
    <source>
        <dbReference type="ARBA" id="ARBA00022723"/>
    </source>
</evidence>
<dbReference type="Gene3D" id="3.90.950.10">
    <property type="match status" value="1"/>
</dbReference>
<keyword evidence="10" id="KW-1185">Reference proteome</keyword>
<feature type="binding site" evidence="7">
    <location>
        <position position="71"/>
    </location>
    <ligand>
        <name>substrate</name>
    </ligand>
</feature>
<accession>A0ABV6NAP3</accession>
<dbReference type="Pfam" id="PF01725">
    <property type="entry name" value="Ham1p_like"/>
    <property type="match status" value="1"/>
</dbReference>
<dbReference type="SUPFAM" id="SSF52972">
    <property type="entry name" value="ITPase-like"/>
    <property type="match status" value="1"/>
</dbReference>
<name>A0ABV6NAP3_9BACI</name>
<dbReference type="RefSeq" id="WP_273843357.1">
    <property type="nucleotide sequence ID" value="NZ_JAQQWT010000006.1"/>
</dbReference>
<reference evidence="9 10" key="1">
    <citation type="submission" date="2024-09" db="EMBL/GenBank/DDBJ databases">
        <authorList>
            <person name="Sun Q."/>
            <person name="Mori K."/>
        </authorList>
    </citation>
    <scope>NUCLEOTIDE SEQUENCE [LARGE SCALE GENOMIC DNA]</scope>
    <source>
        <strain evidence="9 10">NCAIM B.02301</strain>
    </source>
</reference>
<comment type="catalytic activity">
    <reaction evidence="7">
        <text>XTP + H2O = XMP + diphosphate + H(+)</text>
        <dbReference type="Rhea" id="RHEA:28610"/>
        <dbReference type="ChEBI" id="CHEBI:15377"/>
        <dbReference type="ChEBI" id="CHEBI:15378"/>
        <dbReference type="ChEBI" id="CHEBI:33019"/>
        <dbReference type="ChEBI" id="CHEBI:57464"/>
        <dbReference type="ChEBI" id="CHEBI:61314"/>
        <dbReference type="EC" id="3.6.1.66"/>
    </reaction>
</comment>
<evidence type="ECO:0000256" key="3">
    <source>
        <dbReference type="ARBA" id="ARBA00022741"/>
    </source>
</evidence>
<keyword evidence="4 7" id="KW-0378">Hydrolase</keyword>
<evidence type="ECO:0000256" key="1">
    <source>
        <dbReference type="ARBA" id="ARBA00008023"/>
    </source>
</evidence>
<feature type="binding site" evidence="7">
    <location>
        <begin position="153"/>
        <end position="156"/>
    </location>
    <ligand>
        <name>substrate</name>
    </ligand>
</feature>
<evidence type="ECO:0000256" key="4">
    <source>
        <dbReference type="ARBA" id="ARBA00022801"/>
    </source>
</evidence>
<dbReference type="EMBL" id="JBHLTR010000003">
    <property type="protein sequence ID" value="MFC0557849.1"/>
    <property type="molecule type" value="Genomic_DNA"/>
</dbReference>
<keyword evidence="2 7" id="KW-0479">Metal-binding</keyword>
<comment type="catalytic activity">
    <reaction evidence="7">
        <text>dITP + H2O = dIMP + diphosphate + H(+)</text>
        <dbReference type="Rhea" id="RHEA:28342"/>
        <dbReference type="ChEBI" id="CHEBI:15377"/>
        <dbReference type="ChEBI" id="CHEBI:15378"/>
        <dbReference type="ChEBI" id="CHEBI:33019"/>
        <dbReference type="ChEBI" id="CHEBI:61194"/>
        <dbReference type="ChEBI" id="CHEBI:61382"/>
        <dbReference type="EC" id="3.6.1.66"/>
    </reaction>
</comment>
<dbReference type="NCBIfam" id="NF011397">
    <property type="entry name" value="PRK14822.1"/>
    <property type="match status" value="1"/>
</dbReference>
<evidence type="ECO:0000256" key="8">
    <source>
        <dbReference type="RuleBase" id="RU003781"/>
    </source>
</evidence>
<evidence type="ECO:0000313" key="10">
    <source>
        <dbReference type="Proteomes" id="UP001589833"/>
    </source>
</evidence>
<comment type="cofactor">
    <cofactor evidence="7">
        <name>Mg(2+)</name>
        <dbReference type="ChEBI" id="CHEBI:18420"/>
    </cofactor>
    <text evidence="7">Binds 1 Mg(2+) ion per subunit.</text>
</comment>
<dbReference type="GO" id="GO:0036220">
    <property type="term" value="F:ITP diphosphatase activity"/>
    <property type="evidence" value="ECO:0007669"/>
    <property type="project" value="UniProtKB-EC"/>
</dbReference>
<dbReference type="Proteomes" id="UP001589833">
    <property type="component" value="Unassembled WGS sequence"/>
</dbReference>
<comment type="similarity">
    <text evidence="1 7 8">Belongs to the HAM1 NTPase family.</text>
</comment>
<feature type="binding site" evidence="7">
    <location>
        <begin position="8"/>
        <end position="13"/>
    </location>
    <ligand>
        <name>substrate</name>
    </ligand>
</feature>
<evidence type="ECO:0000256" key="7">
    <source>
        <dbReference type="HAMAP-Rule" id="MF_01405"/>
    </source>
</evidence>
<evidence type="ECO:0000313" key="9">
    <source>
        <dbReference type="EMBL" id="MFC0557849.1"/>
    </source>
</evidence>
<comment type="function">
    <text evidence="7">Pyrophosphatase that catalyzes the hydrolysis of nucleoside triphosphates to their monophosphate derivatives, with a high preference for the non-canonical purine nucleotides XTP (xanthosine triphosphate), dITP (deoxyinosine triphosphate) and ITP. Seems to function as a house-cleaning enzyme that removes non-canonical purine nucleotides from the nucleotide pool, thus preventing their incorporation into DNA/RNA and avoiding chromosomal lesions.</text>
</comment>
<organism evidence="9 10">
    <name type="scientific">Halalkalibacter alkalisediminis</name>
    <dbReference type="NCBI Taxonomy" id="935616"/>
    <lineage>
        <taxon>Bacteria</taxon>
        <taxon>Bacillati</taxon>
        <taxon>Bacillota</taxon>
        <taxon>Bacilli</taxon>
        <taxon>Bacillales</taxon>
        <taxon>Bacillaceae</taxon>
        <taxon>Halalkalibacter</taxon>
    </lineage>
</organism>
<proteinExistence type="inferred from homology"/>
<protein>
    <recommendedName>
        <fullName evidence="7">dITP/XTP pyrophosphatase</fullName>
        <ecNumber evidence="7">3.6.1.66</ecNumber>
    </recommendedName>
    <alternativeName>
        <fullName evidence="7">Non-canonical purine NTP pyrophosphatase</fullName>
    </alternativeName>
    <alternativeName>
        <fullName evidence="7">Non-standard purine NTP pyrophosphatase</fullName>
    </alternativeName>
    <alternativeName>
        <fullName evidence="7">Nucleoside-triphosphate diphosphatase</fullName>
    </alternativeName>
    <alternativeName>
        <fullName evidence="7">Nucleoside-triphosphate pyrophosphatase</fullName>
        <shortName evidence="7">NTPase</shortName>
    </alternativeName>
</protein>
<keyword evidence="5 7" id="KW-0460">Magnesium</keyword>
<feature type="binding site" evidence="7">
    <location>
        <begin position="181"/>
        <end position="182"/>
    </location>
    <ligand>
        <name>substrate</name>
    </ligand>
</feature>
<comment type="subunit">
    <text evidence="7">Homodimer.</text>
</comment>
<sequence>MKEMVIATKNKGKIAEFQQMFAKAGWEVKSLLDYPELPDIEEDGVTFAENAAKKAEVLATHLNQMVIADDSGLVVDALDGRPGVYSARYAGEDKSDTANSEKVLKELVDIPGDDRTARFVCCLAVAKPNRETFFYEGACEGYIAMRATGSNGFGYDPIFYLPELDKTMAQLTAEQKNERSHRAKALKQLLAKKEEWS</sequence>
<gene>
    <name evidence="9" type="ORF">ACFFH4_02125</name>
</gene>
<comment type="caution">
    <text evidence="9">The sequence shown here is derived from an EMBL/GenBank/DDBJ whole genome shotgun (WGS) entry which is preliminary data.</text>
</comment>
<dbReference type="HAMAP" id="MF_01405">
    <property type="entry name" value="Non_canon_purine_NTPase"/>
    <property type="match status" value="1"/>
</dbReference>
<dbReference type="CDD" id="cd00515">
    <property type="entry name" value="HAM1"/>
    <property type="match status" value="1"/>
</dbReference>
<dbReference type="InterPro" id="IPR002637">
    <property type="entry name" value="RdgB/HAM1"/>
</dbReference>
<evidence type="ECO:0000256" key="6">
    <source>
        <dbReference type="ARBA" id="ARBA00023080"/>
    </source>
</evidence>
<keyword evidence="6 7" id="KW-0546">Nucleotide metabolism</keyword>
<dbReference type="NCBIfam" id="TIGR00042">
    <property type="entry name" value="RdgB/HAM1 family non-canonical purine NTP pyrophosphatase"/>
    <property type="match status" value="1"/>
</dbReference>
<dbReference type="EC" id="3.6.1.66" evidence="7"/>